<evidence type="ECO:0000313" key="2">
    <source>
        <dbReference type="Proteomes" id="UP000640489"/>
    </source>
</evidence>
<dbReference type="Proteomes" id="UP000640489">
    <property type="component" value="Unassembled WGS sequence"/>
</dbReference>
<reference evidence="1" key="1">
    <citation type="submission" date="2020-11" db="EMBL/GenBank/DDBJ databases">
        <title>Nocardioides sp. nov., isolated from Soil of Cynanchum wilfordii Hemsley rhizosphere.</title>
        <authorList>
            <person name="Lee J.-S."/>
            <person name="Suh M.K."/>
            <person name="Kim J.-S."/>
        </authorList>
    </citation>
    <scope>NUCLEOTIDE SEQUENCE</scope>
    <source>
        <strain evidence="1">KCTC 19275</strain>
    </source>
</reference>
<keyword evidence="2" id="KW-1185">Reference proteome</keyword>
<protein>
    <submittedName>
        <fullName evidence="1">Uncharacterized protein</fullName>
    </submittedName>
</protein>
<gene>
    <name evidence="1" type="ORF">ISU07_09585</name>
</gene>
<name>A0A930VG83_9ACTN</name>
<organism evidence="1 2">
    <name type="scientific">Nocardioides islandensis</name>
    <dbReference type="NCBI Taxonomy" id="433663"/>
    <lineage>
        <taxon>Bacteria</taxon>
        <taxon>Bacillati</taxon>
        <taxon>Actinomycetota</taxon>
        <taxon>Actinomycetes</taxon>
        <taxon>Propionibacteriales</taxon>
        <taxon>Nocardioidaceae</taxon>
        <taxon>Nocardioides</taxon>
    </lineage>
</organism>
<comment type="caution">
    <text evidence="1">The sequence shown here is derived from an EMBL/GenBank/DDBJ whole genome shotgun (WGS) entry which is preliminary data.</text>
</comment>
<evidence type="ECO:0000313" key="1">
    <source>
        <dbReference type="EMBL" id="MBF4763375.1"/>
    </source>
</evidence>
<proteinExistence type="predicted"/>
<dbReference type="EMBL" id="JADKPN010000004">
    <property type="protein sequence ID" value="MBF4763375.1"/>
    <property type="molecule type" value="Genomic_DNA"/>
</dbReference>
<accession>A0A930VG83</accession>
<dbReference type="RefSeq" id="WP_194706559.1">
    <property type="nucleotide sequence ID" value="NZ_JADKPN010000004.1"/>
</dbReference>
<dbReference type="AlphaFoldDB" id="A0A930VG83"/>
<sequence>MSVADYFGFDDPESALMTEARAGWLRWCAENPDLAVVDDLTDLRAWTWCAEREAKGRVFGRLAEIAQTEDAARAALVWLLLPGAVNLADGLRDLTADIDGLVAGQLWIEVSRSHLHSPYGLAKAVLNSTRRAVLAELGVGSHGRQRDRAWSQAVLLDRFEEQAVQGESERVDPYDELVEVLDAALRDNAVGGIDVWLLHELAVAAHAADAPMRRGRCGLTSPALVDQIARRRPEAARTLRRWLGSAVDELAAYVDCWQDDARLKQWRADHPHRLPTERDLLETERVYDEFLTSRGQGPRWEPVGTDGVPLVLRASA</sequence>